<dbReference type="STRING" id="3827.A0A1S2YYM7"/>
<dbReference type="GeneID" id="101514422"/>
<dbReference type="InterPro" id="IPR002401">
    <property type="entry name" value="Cyt_P450_E_grp-I"/>
</dbReference>
<accession>A0A1S2YYM7</accession>
<organism evidence="11 12">
    <name type="scientific">Cicer arietinum</name>
    <name type="common">Chickpea</name>
    <name type="synonym">Garbanzo</name>
    <dbReference type="NCBI Taxonomy" id="3827"/>
    <lineage>
        <taxon>Eukaryota</taxon>
        <taxon>Viridiplantae</taxon>
        <taxon>Streptophyta</taxon>
        <taxon>Embryophyta</taxon>
        <taxon>Tracheophyta</taxon>
        <taxon>Spermatophyta</taxon>
        <taxon>Magnoliopsida</taxon>
        <taxon>eudicotyledons</taxon>
        <taxon>Gunneridae</taxon>
        <taxon>Pentapetalae</taxon>
        <taxon>rosids</taxon>
        <taxon>fabids</taxon>
        <taxon>Fabales</taxon>
        <taxon>Fabaceae</taxon>
        <taxon>Papilionoideae</taxon>
        <taxon>50 kb inversion clade</taxon>
        <taxon>NPAAA clade</taxon>
        <taxon>Hologalegina</taxon>
        <taxon>IRL clade</taxon>
        <taxon>Cicereae</taxon>
        <taxon>Cicer</taxon>
    </lineage>
</organism>
<dbReference type="SUPFAM" id="SSF48264">
    <property type="entry name" value="Cytochrome P450"/>
    <property type="match status" value="1"/>
</dbReference>
<feature type="transmembrane region" description="Helical" evidence="10">
    <location>
        <begin position="451"/>
        <end position="470"/>
    </location>
</feature>
<dbReference type="GO" id="GO:0005506">
    <property type="term" value="F:iron ion binding"/>
    <property type="evidence" value="ECO:0007669"/>
    <property type="project" value="InterPro"/>
</dbReference>
<keyword evidence="5 9" id="KW-0560">Oxidoreductase</keyword>
<gene>
    <name evidence="12" type="primary">LOC101514422</name>
</gene>
<keyword evidence="10" id="KW-1133">Transmembrane helix</keyword>
<dbReference type="FunFam" id="1.10.630.10:FF:000008">
    <property type="entry name" value="Cytochrome P450 71D8"/>
    <property type="match status" value="1"/>
</dbReference>
<sequence length="508" mass="58447">MHAMEVQLSFVLIPFFVLLLVHWLTKHYKPKTIAYKLPPGPRKLPLIGNLHQLAFASKLPHHALKILSHKYGPLMHLQLGEISTVVVSSPKLAKEVMKTHDVVFANRPKLLSPQILAYGFKDIVFSPYGDYWRQMRKICVLEVLSVKRVQSFSYIREDETTKFIKSIKSFSGSTINLTSRIFSVINSIISRAAFGDKSEDQDEFVSLIRKAIAMSGGLELDDLFPSMKPINILTGMKSKFEKIHKRIDKILDNVIRKHEEKRTITKDEKKIEAEKEDLVDVLLRVQQSGSLDIQMTINNIKAVIWDIFVAGTDTSSTTIEWSMSEMMKNPRVRDKAQAELRQAFRGKDKICESDMHQLTYLNLVIKETLRLHPPSPLLVPRECYELTNIDGYDIPKKTIILINAWTKGRDPQYWSDAERFIPERFDGSFIDFKGNNFEYIPFGAGRRMCPGMSFGLASVMFPLALLLYHFNWELPNHMKPDHFDMIEHFGMTVGRKNELCLIPTVYDV</sequence>
<dbReference type="CDD" id="cd11072">
    <property type="entry name" value="CYP71-like"/>
    <property type="match status" value="1"/>
</dbReference>
<keyword evidence="10" id="KW-0812">Transmembrane</keyword>
<evidence type="ECO:0000313" key="12">
    <source>
        <dbReference type="RefSeq" id="XP_004511999.2"/>
    </source>
</evidence>
<dbReference type="AlphaFoldDB" id="A0A1S2YYM7"/>
<dbReference type="PANTHER" id="PTHR47953:SF16">
    <property type="entry name" value="CYTOCHROME P450 71D8"/>
    <property type="match status" value="1"/>
</dbReference>
<dbReference type="RefSeq" id="XP_004511999.2">
    <property type="nucleotide sequence ID" value="XM_004511942.3"/>
</dbReference>
<evidence type="ECO:0000256" key="9">
    <source>
        <dbReference type="RuleBase" id="RU000461"/>
    </source>
</evidence>
<keyword evidence="10" id="KW-0472">Membrane</keyword>
<evidence type="ECO:0000256" key="4">
    <source>
        <dbReference type="ARBA" id="ARBA00022723"/>
    </source>
</evidence>
<dbReference type="PaxDb" id="3827-XP_004511999.1"/>
<dbReference type="PRINTS" id="PR00385">
    <property type="entry name" value="P450"/>
</dbReference>
<comment type="cofactor">
    <cofactor evidence="1 8">
        <name>heme</name>
        <dbReference type="ChEBI" id="CHEBI:30413"/>
    </cofactor>
</comment>
<dbReference type="PROSITE" id="PS00086">
    <property type="entry name" value="CYTOCHROME_P450"/>
    <property type="match status" value="1"/>
</dbReference>
<name>A0A1S2YYM7_CICAR</name>
<evidence type="ECO:0000256" key="2">
    <source>
        <dbReference type="ARBA" id="ARBA00010617"/>
    </source>
</evidence>
<proteinExistence type="inferred from homology"/>
<reference evidence="11" key="1">
    <citation type="journal article" date="2013" name="Nat. Biotechnol.">
        <title>Draft genome sequence of chickpea (Cicer arietinum) provides a resource for trait improvement.</title>
        <authorList>
            <person name="Varshney R.K."/>
            <person name="Song C."/>
            <person name="Saxena R.K."/>
            <person name="Azam S."/>
            <person name="Yu S."/>
            <person name="Sharpe A.G."/>
            <person name="Cannon S."/>
            <person name="Baek J."/>
            <person name="Rosen B.D."/>
            <person name="Tar'an B."/>
            <person name="Millan T."/>
            <person name="Zhang X."/>
            <person name="Ramsay L.D."/>
            <person name="Iwata A."/>
            <person name="Wang Y."/>
            <person name="Nelson W."/>
            <person name="Farmer A.D."/>
            <person name="Gaur P.M."/>
            <person name="Soderlund C."/>
            <person name="Penmetsa R.V."/>
            <person name="Xu C."/>
            <person name="Bharti A.K."/>
            <person name="He W."/>
            <person name="Winter P."/>
            <person name="Zhao S."/>
            <person name="Hane J.K."/>
            <person name="Carrasquilla-Garcia N."/>
            <person name="Condie J.A."/>
            <person name="Upadhyaya H.D."/>
            <person name="Luo M.C."/>
            <person name="Thudi M."/>
            <person name="Gowda C.L."/>
            <person name="Singh N.P."/>
            <person name="Lichtenzveig J."/>
            <person name="Gali K.K."/>
            <person name="Rubio J."/>
            <person name="Nadarajan N."/>
            <person name="Dolezel J."/>
            <person name="Bansal K.C."/>
            <person name="Xu X."/>
            <person name="Edwards D."/>
            <person name="Zhang G."/>
            <person name="Kahl G."/>
            <person name="Gil J."/>
            <person name="Singh K.B."/>
            <person name="Datta S.K."/>
            <person name="Jackson S.A."/>
            <person name="Wang J."/>
            <person name="Cook D.R."/>
        </authorList>
    </citation>
    <scope>NUCLEOTIDE SEQUENCE [LARGE SCALE GENOMIC DNA]</scope>
    <source>
        <strain evidence="11">cv. CDC Frontier</strain>
    </source>
</reference>
<keyword evidence="4 8" id="KW-0479">Metal-binding</keyword>
<keyword evidence="3 8" id="KW-0349">Heme</keyword>
<dbReference type="InterPro" id="IPR052306">
    <property type="entry name" value="CYP450_71D"/>
</dbReference>
<evidence type="ECO:0000256" key="3">
    <source>
        <dbReference type="ARBA" id="ARBA00022617"/>
    </source>
</evidence>
<feature type="binding site" description="axial binding residue" evidence="8">
    <location>
        <position position="449"/>
    </location>
    <ligand>
        <name>heme</name>
        <dbReference type="ChEBI" id="CHEBI:30413"/>
    </ligand>
    <ligandPart>
        <name>Fe</name>
        <dbReference type="ChEBI" id="CHEBI:18248"/>
    </ligandPart>
</feature>
<dbReference type="InterPro" id="IPR017972">
    <property type="entry name" value="Cyt_P450_CS"/>
</dbReference>
<dbReference type="GO" id="GO:0020037">
    <property type="term" value="F:heme binding"/>
    <property type="evidence" value="ECO:0007669"/>
    <property type="project" value="InterPro"/>
</dbReference>
<protein>
    <submittedName>
        <fullName evidence="12">Cytochrome P450 71D8-like</fullName>
    </submittedName>
</protein>
<dbReference type="GO" id="GO:0004497">
    <property type="term" value="F:monooxygenase activity"/>
    <property type="evidence" value="ECO:0007669"/>
    <property type="project" value="UniProtKB-KW"/>
</dbReference>
<dbReference type="Proteomes" id="UP000087171">
    <property type="component" value="Chromosome Ca8"/>
</dbReference>
<evidence type="ECO:0000256" key="8">
    <source>
        <dbReference type="PIRSR" id="PIRSR602401-1"/>
    </source>
</evidence>
<dbReference type="KEGG" id="cam:101514422"/>
<evidence type="ECO:0000256" key="7">
    <source>
        <dbReference type="ARBA" id="ARBA00023033"/>
    </source>
</evidence>
<evidence type="ECO:0000313" key="11">
    <source>
        <dbReference type="Proteomes" id="UP000087171"/>
    </source>
</evidence>
<dbReference type="InterPro" id="IPR036396">
    <property type="entry name" value="Cyt_P450_sf"/>
</dbReference>
<keyword evidence="6 8" id="KW-0408">Iron</keyword>
<keyword evidence="7 9" id="KW-0503">Monooxygenase</keyword>
<evidence type="ECO:0000256" key="6">
    <source>
        <dbReference type="ARBA" id="ARBA00023004"/>
    </source>
</evidence>
<evidence type="ECO:0000256" key="10">
    <source>
        <dbReference type="SAM" id="Phobius"/>
    </source>
</evidence>
<dbReference type="InterPro" id="IPR001128">
    <property type="entry name" value="Cyt_P450"/>
</dbReference>
<dbReference type="GO" id="GO:0016705">
    <property type="term" value="F:oxidoreductase activity, acting on paired donors, with incorporation or reduction of molecular oxygen"/>
    <property type="evidence" value="ECO:0007669"/>
    <property type="project" value="InterPro"/>
</dbReference>
<comment type="similarity">
    <text evidence="2 9">Belongs to the cytochrome P450 family.</text>
</comment>
<dbReference type="eggNOG" id="KOG0156">
    <property type="taxonomic scope" value="Eukaryota"/>
</dbReference>
<dbReference type="PRINTS" id="PR00463">
    <property type="entry name" value="EP450I"/>
</dbReference>
<dbReference type="Pfam" id="PF00067">
    <property type="entry name" value="p450"/>
    <property type="match status" value="1"/>
</dbReference>
<evidence type="ECO:0000256" key="1">
    <source>
        <dbReference type="ARBA" id="ARBA00001971"/>
    </source>
</evidence>
<dbReference type="OrthoDB" id="2789670at2759"/>
<evidence type="ECO:0000256" key="5">
    <source>
        <dbReference type="ARBA" id="ARBA00023002"/>
    </source>
</evidence>
<keyword evidence="11" id="KW-1185">Reference proteome</keyword>
<dbReference type="PANTHER" id="PTHR47953">
    <property type="entry name" value="OS08G0105600 PROTEIN"/>
    <property type="match status" value="1"/>
</dbReference>
<feature type="transmembrane region" description="Helical" evidence="10">
    <location>
        <begin position="6"/>
        <end position="25"/>
    </location>
</feature>
<reference evidence="12" key="2">
    <citation type="submission" date="2025-08" db="UniProtKB">
        <authorList>
            <consortium name="RefSeq"/>
        </authorList>
    </citation>
    <scope>IDENTIFICATION</scope>
    <source>
        <tissue evidence="12">Etiolated seedlings</tissue>
    </source>
</reference>
<dbReference type="Gene3D" id="1.10.630.10">
    <property type="entry name" value="Cytochrome P450"/>
    <property type="match status" value="1"/>
</dbReference>